<organism evidence="2 3">
    <name type="scientific">Strongylus vulgaris</name>
    <name type="common">Blood worm</name>
    <dbReference type="NCBI Taxonomy" id="40348"/>
    <lineage>
        <taxon>Eukaryota</taxon>
        <taxon>Metazoa</taxon>
        <taxon>Ecdysozoa</taxon>
        <taxon>Nematoda</taxon>
        <taxon>Chromadorea</taxon>
        <taxon>Rhabditida</taxon>
        <taxon>Rhabditina</taxon>
        <taxon>Rhabditomorpha</taxon>
        <taxon>Strongyloidea</taxon>
        <taxon>Strongylidae</taxon>
        <taxon>Strongylus</taxon>
    </lineage>
</organism>
<sequence length="144" mass="16700">MVHPGVRNKNDSAVDRRKTLFRLVNIIDLMAILPFIIRIMLFKIGVNSDQLRNLKVIAKMEHFGYKNTSNTTGNSNVEACAKQWLADVWENTQREYQKELINQKWHFQKENRGKATNLSSVFFTERMQFQCISLGAILFLNGHG</sequence>
<gene>
    <name evidence="2" type="ORF">SVUK_LOCUS10739</name>
</gene>
<dbReference type="Proteomes" id="UP000270094">
    <property type="component" value="Unassembled WGS sequence"/>
</dbReference>
<evidence type="ECO:0000256" key="1">
    <source>
        <dbReference type="SAM" id="Phobius"/>
    </source>
</evidence>
<dbReference type="AlphaFoldDB" id="A0A3P7IS59"/>
<keyword evidence="1" id="KW-1133">Transmembrane helix</keyword>
<protein>
    <submittedName>
        <fullName evidence="2">Uncharacterized protein</fullName>
    </submittedName>
</protein>
<evidence type="ECO:0000313" key="3">
    <source>
        <dbReference type="Proteomes" id="UP000270094"/>
    </source>
</evidence>
<keyword evidence="1" id="KW-0472">Membrane</keyword>
<keyword evidence="1" id="KW-0812">Transmembrane</keyword>
<accession>A0A3P7IS59</accession>
<keyword evidence="3" id="KW-1185">Reference proteome</keyword>
<dbReference type="OrthoDB" id="296522at2759"/>
<proteinExistence type="predicted"/>
<reference evidence="2 3" key="1">
    <citation type="submission" date="2018-11" db="EMBL/GenBank/DDBJ databases">
        <authorList>
            <consortium name="Pathogen Informatics"/>
        </authorList>
    </citation>
    <scope>NUCLEOTIDE SEQUENCE [LARGE SCALE GENOMIC DNA]</scope>
</reference>
<feature type="transmembrane region" description="Helical" evidence="1">
    <location>
        <begin position="20"/>
        <end position="42"/>
    </location>
</feature>
<evidence type="ECO:0000313" key="2">
    <source>
        <dbReference type="EMBL" id="VDM75741.1"/>
    </source>
</evidence>
<dbReference type="EMBL" id="UYYB01095771">
    <property type="protein sequence ID" value="VDM75741.1"/>
    <property type="molecule type" value="Genomic_DNA"/>
</dbReference>
<name>A0A3P7IS59_STRVU</name>